<dbReference type="eggNOG" id="ENOG502SSXD">
    <property type="taxonomic scope" value="Eukaryota"/>
</dbReference>
<keyword evidence="4" id="KW-1185">Reference proteome</keyword>
<dbReference type="HOGENOM" id="CLU_871666_0_0_1"/>
<dbReference type="Pfam" id="PF20516">
    <property type="entry name" value="PDDEXK_12"/>
    <property type="match status" value="2"/>
</dbReference>
<dbReference type="AlphaFoldDB" id="E9DYT7"/>
<dbReference type="InterPro" id="IPR046797">
    <property type="entry name" value="PDDEXK_12"/>
</dbReference>
<evidence type="ECO:0000259" key="2">
    <source>
        <dbReference type="Pfam" id="PF20516"/>
    </source>
</evidence>
<dbReference type="OrthoDB" id="10648867at2759"/>
<dbReference type="EMBL" id="GL698484">
    <property type="protein sequence ID" value="EFY91114.1"/>
    <property type="molecule type" value="Genomic_DNA"/>
</dbReference>
<evidence type="ECO:0000256" key="1">
    <source>
        <dbReference type="SAM" id="MobiDB-lite"/>
    </source>
</evidence>
<accession>E9DYT7</accession>
<gene>
    <name evidence="3" type="ORF">MAC_02785</name>
</gene>
<sequence length="344" mass="37919">MGSIDDWLAGISAGDNSHCAARTHIKRKRSYPLTPDSACETTTNGMAHPDTPTKRQKRTAENSDWDETPKASLINAPASVSASSSPTKRSLSGRSSSSASSSRRKIQALAVSEQGIIRRQLSGLQTPGLPEAIKGPLRKIISLQRGRQVLSSHCNKLDFGDLIRDFELSSDAFADPGNGGSELSPQDVERIAKKARRCFERDHDESPWNAEVHQDLFETTIRGPKFAQVGQPQLVDFSIWPGNYFDDAMLQLAVFQAAQLKLLRSLLRKAFHRHVQPDQPPTIQNHPFLDPASQYVNDSLAQLGALHNILIQGHQWHYTAISPELQDAFGGPSQKAVWTFPSSQ</sequence>
<feature type="compositionally biased region" description="Low complexity" evidence="1">
    <location>
        <begin position="76"/>
        <end position="101"/>
    </location>
</feature>
<reference evidence="3 4" key="1">
    <citation type="journal article" date="2011" name="PLoS Genet.">
        <title>Genome sequencing and comparative transcriptomics of the model entomopathogenic fungi Metarhizium anisopliae and M. acridum.</title>
        <authorList>
            <person name="Gao Q."/>
            <person name="Jin K."/>
            <person name="Ying S.H."/>
            <person name="Zhang Y."/>
            <person name="Xiao G."/>
            <person name="Shang Y."/>
            <person name="Duan Z."/>
            <person name="Hu X."/>
            <person name="Xie X.Q."/>
            <person name="Zhou G."/>
            <person name="Peng G."/>
            <person name="Luo Z."/>
            <person name="Huang W."/>
            <person name="Wang B."/>
            <person name="Fang W."/>
            <person name="Wang S."/>
            <person name="Zhong Y."/>
            <person name="Ma L.J."/>
            <person name="St Leger R.J."/>
            <person name="Zhao G.P."/>
            <person name="Pei Y."/>
            <person name="Feng M.G."/>
            <person name="Xia Y."/>
            <person name="Wang C."/>
        </authorList>
    </citation>
    <scope>NUCLEOTIDE SEQUENCE [LARGE SCALE GENOMIC DNA]</scope>
    <source>
        <strain evidence="3 4">CQMa 102</strain>
    </source>
</reference>
<evidence type="ECO:0000313" key="4">
    <source>
        <dbReference type="Proteomes" id="UP000002499"/>
    </source>
</evidence>
<dbReference type="Proteomes" id="UP000002499">
    <property type="component" value="Unassembled WGS sequence"/>
</dbReference>
<protein>
    <recommendedName>
        <fullName evidence="2">PD-(D/E)XK nuclease-like domain-containing protein</fullName>
    </recommendedName>
</protein>
<feature type="domain" description="PD-(D/E)XK nuclease-like" evidence="2">
    <location>
        <begin position="242"/>
        <end position="327"/>
    </location>
</feature>
<evidence type="ECO:0000313" key="3">
    <source>
        <dbReference type="EMBL" id="EFY91114.1"/>
    </source>
</evidence>
<dbReference type="InParanoid" id="E9DYT7"/>
<organism evidence="4">
    <name type="scientific">Metarhizium acridum (strain CQMa 102)</name>
    <dbReference type="NCBI Taxonomy" id="655827"/>
    <lineage>
        <taxon>Eukaryota</taxon>
        <taxon>Fungi</taxon>
        <taxon>Dikarya</taxon>
        <taxon>Ascomycota</taxon>
        <taxon>Pezizomycotina</taxon>
        <taxon>Sordariomycetes</taxon>
        <taxon>Hypocreomycetidae</taxon>
        <taxon>Hypocreales</taxon>
        <taxon>Clavicipitaceae</taxon>
        <taxon>Metarhizium</taxon>
    </lineage>
</organism>
<feature type="domain" description="PD-(D/E)XK nuclease-like" evidence="2">
    <location>
        <begin position="170"/>
        <end position="237"/>
    </location>
</feature>
<proteinExistence type="predicted"/>
<name>E9DYT7_METAQ</name>
<feature type="region of interest" description="Disordered" evidence="1">
    <location>
        <begin position="29"/>
        <end position="105"/>
    </location>
</feature>